<accession>A0A160TS20</accession>
<dbReference type="Pfam" id="PF03190">
    <property type="entry name" value="Thioredox_DsbH"/>
    <property type="match status" value="1"/>
</dbReference>
<name>A0A160TS20_9ZZZZ</name>
<dbReference type="CDD" id="cd02955">
    <property type="entry name" value="SSP411"/>
    <property type="match status" value="1"/>
</dbReference>
<dbReference type="Gene3D" id="3.40.30.10">
    <property type="entry name" value="Glutaredoxin"/>
    <property type="match status" value="1"/>
</dbReference>
<keyword evidence="2" id="KW-0808">Transferase</keyword>
<organism evidence="2">
    <name type="scientific">hydrothermal vent metagenome</name>
    <dbReference type="NCBI Taxonomy" id="652676"/>
    <lineage>
        <taxon>unclassified sequences</taxon>
        <taxon>metagenomes</taxon>
        <taxon>ecological metagenomes</taxon>
    </lineage>
</organism>
<dbReference type="InterPro" id="IPR036249">
    <property type="entry name" value="Thioredoxin-like_sf"/>
</dbReference>
<gene>
    <name evidence="2" type="ORF">MGWOODY_XGa1189</name>
</gene>
<dbReference type="EMBL" id="CZRL01000074">
    <property type="protein sequence ID" value="CUS51998.1"/>
    <property type="molecule type" value="Genomic_DNA"/>
</dbReference>
<sequence>MINTENSSGNRLSRETSPYLLQHADNPVDWHPWGPEALTLAREMDRPILLSVGYSACHWCHVMAHESFEDTAIAELMNKLYICIKVDREERPDIDRIYQMTHQLLTQRPGGWPLTVMLTPFDHAPIFAGTYFPKSARHGLTGFGDILHQVANHYRDNRDQMPEHGLAIRKAMEQFEPESSGKSEISLQTCIGKARDQLYEQFDPVHGGFGTPPKFPHPTGLYLLFRASDVIRETNPVEHTLEAMARGGLYDQLAGGFYRYSVDASWTIPHFEKMLYDNAQLLPLYADAAIVSQRTDFLTVASETADWVIREMQSPEGGYYATQDADSEGEEGRFYLWEEDELTTLLDTDELLVVKTVYGIAGKPNFEGRWHLNIHTPARKAATILGISDALMAERLARAKRKLLAVRDKRVRPGRDEKILTSWNGLMLGAMARSGRRLARPELVDSAIRALDFIRESLWRSGRLLATIRDGDARLGGYLDDYVFLASGILELLQSRWRTEDLSFGLSLLDTLLDHFQDTERGGFYFTADDHEKLLHRGRPLMDDAIPSGNGVAARVLLALGHLVGETRYLEATDRLFQGLLPATERYPAGASALLEASESWEHGIQTIVIRGRGDELHRWSTATNQAYHPARQVFSIPTDESNLPGLLANRAPRDCTVAYVCKGFSCGPPIESLSELQRELGIPTPPA</sequence>
<proteinExistence type="predicted"/>
<evidence type="ECO:0000259" key="1">
    <source>
        <dbReference type="Pfam" id="PF03190"/>
    </source>
</evidence>
<dbReference type="InterPro" id="IPR004879">
    <property type="entry name" value="Ssp411-like_TRX"/>
</dbReference>
<protein>
    <submittedName>
        <fullName evidence="2">Thymidylate kinase</fullName>
        <ecNumber evidence="2">2.7.4.9</ecNumber>
    </submittedName>
</protein>
<dbReference type="InterPro" id="IPR024705">
    <property type="entry name" value="Ssp411"/>
</dbReference>
<dbReference type="SUPFAM" id="SSF52833">
    <property type="entry name" value="Thioredoxin-like"/>
    <property type="match status" value="1"/>
</dbReference>
<dbReference type="GO" id="GO:0004798">
    <property type="term" value="F:dTMP kinase activity"/>
    <property type="evidence" value="ECO:0007669"/>
    <property type="project" value="UniProtKB-EC"/>
</dbReference>
<dbReference type="PANTHER" id="PTHR42899:SF1">
    <property type="entry name" value="SPERMATOGENESIS-ASSOCIATED PROTEIN 20"/>
    <property type="match status" value="1"/>
</dbReference>
<dbReference type="PIRSF" id="PIRSF006402">
    <property type="entry name" value="UCP006402_thioredoxin"/>
    <property type="match status" value="1"/>
</dbReference>
<keyword evidence="2" id="KW-0418">Kinase</keyword>
<dbReference type="InterPro" id="IPR008928">
    <property type="entry name" value="6-hairpin_glycosidase_sf"/>
</dbReference>
<evidence type="ECO:0000313" key="2">
    <source>
        <dbReference type="EMBL" id="CUS51998.1"/>
    </source>
</evidence>
<reference evidence="2" key="1">
    <citation type="submission" date="2015-10" db="EMBL/GenBank/DDBJ databases">
        <authorList>
            <person name="Gilbert D.G."/>
        </authorList>
    </citation>
    <scope>NUCLEOTIDE SEQUENCE</scope>
</reference>
<feature type="domain" description="Spermatogenesis-associated protein 20-like TRX" evidence="1">
    <location>
        <begin position="10"/>
        <end position="172"/>
    </location>
</feature>
<dbReference type="GO" id="GO:0005975">
    <property type="term" value="P:carbohydrate metabolic process"/>
    <property type="evidence" value="ECO:0007669"/>
    <property type="project" value="InterPro"/>
</dbReference>
<dbReference type="AlphaFoldDB" id="A0A160TS20"/>
<dbReference type="PANTHER" id="PTHR42899">
    <property type="entry name" value="SPERMATOGENESIS-ASSOCIATED PROTEIN 20"/>
    <property type="match status" value="1"/>
</dbReference>
<dbReference type="EC" id="2.7.4.9" evidence="2"/>
<dbReference type="SUPFAM" id="SSF48208">
    <property type="entry name" value="Six-hairpin glycosidases"/>
    <property type="match status" value="1"/>
</dbReference>